<dbReference type="EMBL" id="JH993031">
    <property type="protein sequence ID" value="EKX40424.1"/>
    <property type="molecule type" value="Genomic_DNA"/>
</dbReference>
<evidence type="ECO:0000313" key="4">
    <source>
        <dbReference type="EnsemblProtists" id="EKX40424"/>
    </source>
</evidence>
<feature type="transmembrane region" description="Helical" evidence="2">
    <location>
        <begin position="2326"/>
        <end position="2348"/>
    </location>
</feature>
<feature type="transmembrane region" description="Helical" evidence="2">
    <location>
        <begin position="2469"/>
        <end position="2489"/>
    </location>
</feature>
<sequence>MKVELTADIGRILLNSRDGLIFLEDSPSRIVATGLKSKVANAIRGVLYRIDSVINIISGNSKYLFQNSQHLGSTPDFLRVTLNDQGNFGENGFSEYASTAAHKNGLIINITIAAVNNAPSISMGNSYTAYENRPYSVAGISVNDIDVDEVITSQFAKELWLGYLYNLPYENKIKITAQLNGYNNGVARGLIYINSDGSNLYLVSNGSHVFINVSSTFVQSHACSFQDAISRPGSYQCEQDTPASGILCMGSWDNITCRRIGGGRLQFVNDSNTRFHITDFSSSLLPYLNNVSAGVQIEFGVVTSGGLTMLGEVSAWDANSSDITLGSASTDIRGLSGGIIQWQMYLKGAYSNCTYQGPSLAEVCISAAGNSLFPAQVPCSGEASSQTSCEMLGNGRLQFVNDSNTRFHITDFSSSLLPYLNNVSAGVQIEFGVVTSGGLTMLGEVSAWDANSSDITLGSASTDIRGLSGGIIQWQMYLKNTFCTIPQPCGCKVIDMYTRISCSNDSDCGFILNNSSCGCQPTFPVCGPFKSGESYDIRLGQPCTYRGVKMTQNGKVTMHDSLSCISPIFAIEGTSRSEYVNQILFSQSLYDHNELSGRGSTRIEFYSPLLYAQAALQSLIYLTYNPEFPNYNRLYRLPKDERNPATFNINADDFDKLSVTANDMGNSGGGARVENEVTSSMQIITMAVNNPPEIHAPSVIAVREDVPYSILTRLDASPPLHGIFLTDPDQNDYGFNDSKVTLEKTLGFAVNLSVDHGCIFVNENFLQYGHEYAGRNLTDALGNTIYIKVGDSQCSLIDPFATDGCTIRLLDYGQPKEGLHAVKCISQCTSVTFAPCYSATPPTVDRHCYGRGCAKFLAFEGRFADINNVLSNITYVSDPNFNTHYGVQESLLIQVTDNGILGDPPDIPHRAQLRIPIVVEPVNDAPIIGRLQNAQCIDYRADGTYDLSLLYSETRFFSISSVDSIDVNEDTEFTLMPDRLWISDPDAEEATIRSRTVSHCAGPCGLVINDKKRNCCVSTSCPYLCKKIETVTPGGIPSDVIVYLSVSNGKLSFYPPPTYYFIPEIVFLTNISKQIVENNASNVQLCTNQLACMKNQTELWIRTRLPYLQKALSAGYLRYIGNQNYNGDDNLNIWVYDNGYSDVTYTNPRSSSASLAIQIVAVNDPPAIQHPGGPGCSCNPSSGMCSCSSTPPLLYASSDACMNDWMKYGFSDPWPSGRGLDCTHPNLSSIPNTRSTYSGYKDLSTKIVFSDVDINQGQYANLTVDLSIARPGAGDFQIRNLLSTVIYYQYEDNAGRWHMVMQGTISDINSQMDQLYFNPNPTYSGPSPFEIVANDNNNWGICTPRIGAKPYRCNRDKCFNPYSGNSYGHYFFCGRPVASDVTDFGFFPGASFACESLLPAEPAVLYSGSNWSGPWSCLGCGSYDIFTQSIKNSNQSNPSLPGVTRVIVDATVGSSAACQFSDCVSCNSATKAFAGPHADGCGWCPSFCGGAGKCMIGKAMPIFEACPTDVATGRSYRQCSASSSSLILDLAVALPTATLGLYLIYALSKWMQRRHGSMVVYLKRKQLDFILTGRKLYLLPPDGAHYREFFIMIIVTVIAGIFFSGVLTQPGGPYDYHSSFYLDSLTSLSMTVDSCNLRFLPTRIFPYPTNLISALKVRLAFPIDQKIVLASNSCSAAATLSLLNNMPAATKYRDYYCNIQFIIPDRYVFPRLSIQAVGNNMTTVRGGPMDPDTKNFGIDFGANEFIMQGDYLSARLDNISAKHLKYDVLHGTLVATNVSNTPYGTFKSIDADMIVTSPNPTTVWSWQKSANMVCLSASTLFVDSACSEQCGYPNPVEMPTGLSDVGASNTIHRYYRRRSLLSTSCTGVPAVPGCVNPDCTYNQSKLCLCKPNCDMIPASQLSYDGVSGVRGSCNDLGQCCRMICQGYSLADMFPYPNSVRCGACVAATSCSPPTCGSWTSGNLEQQWWFTSDQGQISVTVAAQLESNQTLQNSYNGSLPQGGSISTINLDLRDTDKQVLNAEFHAGGSSAPSDQIVWLSLYGPGAPLSTDGDYAWIKDVRYLVLPEYFLKAVSYSLLAPKKRLISLGLMPGFCPPFLASNDPAATTRQVALQQLLLNTIQEYPANVATRPIPQGSEVVWVPVTGSPAKFVLDPSTSQYLPTVISMWTGAGPSMYTLLLLSIFVPMAASLVATFGLLRAGRSFLQKFREKALEKENTYLNIYEQAKFDHLPFHEQVDRLEIPAETRKEMTGRTSFFFVIDQIFMFSERTTLINEAFRVLIHLTIITTPAGYIYYVSSHWKTAYLTFQCRYTISQGECLSQTEVGSMFLNYMLLVYTLVALTELSAYYLKFPYLRGRAILRGLFYCTVSAIICFSLLFLLLSTTWIMLGMLLLPSIVAPYFIAEFMISLILLSYIVKLVRFRARVSVHTRRRLELFKKSLVPRFPSRVVDVVVEMSLEAALKENGLSYRGIVLNTVGLITAIVMIYSFILVGFKAFSADGSSGLLDSILILLVSLGMLSSINSENKREQVEESTRAMSDRVLEATSSTLSIIQDQLHVAEKMIKSQQHLEDPKEEELPRGMIVD</sequence>
<evidence type="ECO:0000313" key="3">
    <source>
        <dbReference type="EMBL" id="EKX40424.1"/>
    </source>
</evidence>
<dbReference type="HOGENOM" id="CLU_226777_0_0_1"/>
<protein>
    <submittedName>
        <fullName evidence="3 4">Uncharacterized protein</fullName>
    </submittedName>
</protein>
<accession>L1IX17</accession>
<gene>
    <name evidence="3" type="ORF">GUITHDRAFT_113453</name>
</gene>
<feature type="compositionally biased region" description="Basic and acidic residues" evidence="1">
    <location>
        <begin position="2563"/>
        <end position="2576"/>
    </location>
</feature>
<reference evidence="3 5" key="1">
    <citation type="journal article" date="2012" name="Nature">
        <title>Algal genomes reveal evolutionary mosaicism and the fate of nucleomorphs.</title>
        <authorList>
            <consortium name="DOE Joint Genome Institute"/>
            <person name="Curtis B.A."/>
            <person name="Tanifuji G."/>
            <person name="Burki F."/>
            <person name="Gruber A."/>
            <person name="Irimia M."/>
            <person name="Maruyama S."/>
            <person name="Arias M.C."/>
            <person name="Ball S.G."/>
            <person name="Gile G.H."/>
            <person name="Hirakawa Y."/>
            <person name="Hopkins J.F."/>
            <person name="Kuo A."/>
            <person name="Rensing S.A."/>
            <person name="Schmutz J."/>
            <person name="Symeonidi A."/>
            <person name="Elias M."/>
            <person name="Eveleigh R.J."/>
            <person name="Herman E.K."/>
            <person name="Klute M.J."/>
            <person name="Nakayama T."/>
            <person name="Obornik M."/>
            <person name="Reyes-Prieto A."/>
            <person name="Armbrust E.V."/>
            <person name="Aves S.J."/>
            <person name="Beiko R.G."/>
            <person name="Coutinho P."/>
            <person name="Dacks J.B."/>
            <person name="Durnford D.G."/>
            <person name="Fast N.M."/>
            <person name="Green B.R."/>
            <person name="Grisdale C.J."/>
            <person name="Hempel F."/>
            <person name="Henrissat B."/>
            <person name="Hoppner M.P."/>
            <person name="Ishida K."/>
            <person name="Kim E."/>
            <person name="Koreny L."/>
            <person name="Kroth P.G."/>
            <person name="Liu Y."/>
            <person name="Malik S.B."/>
            <person name="Maier U.G."/>
            <person name="McRose D."/>
            <person name="Mock T."/>
            <person name="Neilson J.A."/>
            <person name="Onodera N.T."/>
            <person name="Poole A.M."/>
            <person name="Pritham E.J."/>
            <person name="Richards T.A."/>
            <person name="Rocap G."/>
            <person name="Roy S.W."/>
            <person name="Sarai C."/>
            <person name="Schaack S."/>
            <person name="Shirato S."/>
            <person name="Slamovits C.H."/>
            <person name="Spencer D.F."/>
            <person name="Suzuki S."/>
            <person name="Worden A.Z."/>
            <person name="Zauner S."/>
            <person name="Barry K."/>
            <person name="Bell C."/>
            <person name="Bharti A.K."/>
            <person name="Crow J.A."/>
            <person name="Grimwood J."/>
            <person name="Kramer R."/>
            <person name="Lindquist E."/>
            <person name="Lucas S."/>
            <person name="Salamov A."/>
            <person name="McFadden G.I."/>
            <person name="Lane C.E."/>
            <person name="Keeling P.J."/>
            <person name="Gray M.W."/>
            <person name="Grigoriev I.V."/>
            <person name="Archibald J.M."/>
        </authorList>
    </citation>
    <scope>NUCLEOTIDE SEQUENCE</scope>
    <source>
        <strain evidence="3 5">CCMP2712</strain>
    </source>
</reference>
<keyword evidence="2" id="KW-0472">Membrane</keyword>
<feature type="transmembrane region" description="Helical" evidence="2">
    <location>
        <begin position="2173"/>
        <end position="2196"/>
    </location>
</feature>
<proteinExistence type="predicted"/>
<dbReference type="GeneID" id="19046989"/>
<reference evidence="4" key="3">
    <citation type="submission" date="2016-03" db="UniProtKB">
        <authorList>
            <consortium name="EnsemblProtists"/>
        </authorList>
    </citation>
    <scope>IDENTIFICATION</scope>
</reference>
<keyword evidence="2" id="KW-1133">Transmembrane helix</keyword>
<feature type="transmembrane region" description="Helical" evidence="2">
    <location>
        <begin position="2501"/>
        <end position="2519"/>
    </location>
</feature>
<dbReference type="RefSeq" id="XP_005827404.1">
    <property type="nucleotide sequence ID" value="XM_005827347.1"/>
</dbReference>
<keyword evidence="5" id="KW-1185">Reference proteome</keyword>
<reference evidence="5" key="2">
    <citation type="submission" date="2012-11" db="EMBL/GenBank/DDBJ databases">
        <authorList>
            <person name="Kuo A."/>
            <person name="Curtis B.A."/>
            <person name="Tanifuji G."/>
            <person name="Burki F."/>
            <person name="Gruber A."/>
            <person name="Irimia M."/>
            <person name="Maruyama S."/>
            <person name="Arias M.C."/>
            <person name="Ball S.G."/>
            <person name="Gile G.H."/>
            <person name="Hirakawa Y."/>
            <person name="Hopkins J.F."/>
            <person name="Rensing S.A."/>
            <person name="Schmutz J."/>
            <person name="Symeonidi A."/>
            <person name="Elias M."/>
            <person name="Eveleigh R.J."/>
            <person name="Herman E.K."/>
            <person name="Klute M.J."/>
            <person name="Nakayama T."/>
            <person name="Obornik M."/>
            <person name="Reyes-Prieto A."/>
            <person name="Armbrust E.V."/>
            <person name="Aves S.J."/>
            <person name="Beiko R.G."/>
            <person name="Coutinho P."/>
            <person name="Dacks J.B."/>
            <person name="Durnford D.G."/>
            <person name="Fast N.M."/>
            <person name="Green B.R."/>
            <person name="Grisdale C."/>
            <person name="Hempe F."/>
            <person name="Henrissat B."/>
            <person name="Hoppner M.P."/>
            <person name="Ishida K.-I."/>
            <person name="Kim E."/>
            <person name="Koreny L."/>
            <person name="Kroth P.G."/>
            <person name="Liu Y."/>
            <person name="Malik S.-B."/>
            <person name="Maier U.G."/>
            <person name="McRose D."/>
            <person name="Mock T."/>
            <person name="Neilson J.A."/>
            <person name="Onodera N.T."/>
            <person name="Poole A.M."/>
            <person name="Pritham E.J."/>
            <person name="Richards T.A."/>
            <person name="Rocap G."/>
            <person name="Roy S.W."/>
            <person name="Sarai C."/>
            <person name="Schaack S."/>
            <person name="Shirato S."/>
            <person name="Slamovits C.H."/>
            <person name="Spencer D.F."/>
            <person name="Suzuki S."/>
            <person name="Worden A.Z."/>
            <person name="Zauner S."/>
            <person name="Barry K."/>
            <person name="Bell C."/>
            <person name="Bharti A.K."/>
            <person name="Crow J.A."/>
            <person name="Grimwood J."/>
            <person name="Kramer R."/>
            <person name="Lindquist E."/>
            <person name="Lucas S."/>
            <person name="Salamov A."/>
            <person name="McFadden G.I."/>
            <person name="Lane C.E."/>
            <person name="Keeling P.J."/>
            <person name="Gray M.W."/>
            <person name="Grigoriev I.V."/>
            <person name="Archibald J.M."/>
        </authorList>
    </citation>
    <scope>NUCLEOTIDE SEQUENCE</scope>
    <source>
        <strain evidence="5">CCMP2712</strain>
    </source>
</reference>
<name>L1IX17_GUITC</name>
<feature type="transmembrane region" description="Helical" evidence="2">
    <location>
        <begin position="1526"/>
        <end position="1548"/>
    </location>
</feature>
<keyword evidence="2" id="KW-0812">Transmembrane</keyword>
<feature type="region of interest" description="Disordered" evidence="1">
    <location>
        <begin position="2563"/>
        <end position="2582"/>
    </location>
</feature>
<dbReference type="KEGG" id="gtt:GUITHDRAFT_113453"/>
<feature type="transmembrane region" description="Helical" evidence="2">
    <location>
        <begin position="2274"/>
        <end position="2293"/>
    </location>
</feature>
<feature type="transmembrane region" description="Helical" evidence="2">
    <location>
        <begin position="1589"/>
        <end position="1607"/>
    </location>
</feature>
<feature type="transmembrane region" description="Helical" evidence="2">
    <location>
        <begin position="2390"/>
        <end position="2414"/>
    </location>
</feature>
<organism evidence="3">
    <name type="scientific">Guillardia theta (strain CCMP2712)</name>
    <name type="common">Cryptophyte</name>
    <dbReference type="NCBI Taxonomy" id="905079"/>
    <lineage>
        <taxon>Eukaryota</taxon>
        <taxon>Cryptophyceae</taxon>
        <taxon>Pyrenomonadales</taxon>
        <taxon>Geminigeraceae</taxon>
        <taxon>Guillardia</taxon>
    </lineage>
</organism>
<dbReference type="Proteomes" id="UP000011087">
    <property type="component" value="Unassembled WGS sequence"/>
</dbReference>
<evidence type="ECO:0000313" key="5">
    <source>
        <dbReference type="Proteomes" id="UP000011087"/>
    </source>
</evidence>
<evidence type="ECO:0000256" key="2">
    <source>
        <dbReference type="SAM" id="Phobius"/>
    </source>
</evidence>
<dbReference type="PaxDb" id="55529-EKX40424"/>
<evidence type="ECO:0000256" key="1">
    <source>
        <dbReference type="SAM" id="MobiDB-lite"/>
    </source>
</evidence>
<feature type="transmembrane region" description="Helical" evidence="2">
    <location>
        <begin position="2360"/>
        <end position="2384"/>
    </location>
</feature>
<dbReference type="OrthoDB" id="10681787at2759"/>
<dbReference type="EnsemblProtists" id="EKX40424">
    <property type="protein sequence ID" value="EKX40424"/>
    <property type="gene ID" value="GUITHDRAFT_113453"/>
</dbReference>